<reference evidence="7" key="1">
    <citation type="submission" date="2016-01" db="EMBL/GenBank/DDBJ databases">
        <authorList>
            <person name="Mitreva M."/>
            <person name="Pepin K.H."/>
            <person name="Mihindukulasuriya K.A."/>
            <person name="Fulton R."/>
            <person name="Fronick C."/>
            <person name="O'Laughlin M."/>
            <person name="Miner T."/>
            <person name="Herter B."/>
            <person name="Rosa B.A."/>
            <person name="Cordes M."/>
            <person name="Tomlinson C."/>
            <person name="Wollam A."/>
            <person name="Palsikar V.B."/>
            <person name="Mardis E.R."/>
            <person name="Wilson R.K."/>
        </authorList>
    </citation>
    <scope>NUCLEOTIDE SEQUENCE [LARGE SCALE GENOMIC DNA]</scope>
    <source>
        <strain evidence="7">GED7749B</strain>
    </source>
</reference>
<organism evidence="6 7">
    <name type="scientific">Heyndrickxia coagulans</name>
    <name type="common">Weizmannia coagulans</name>
    <dbReference type="NCBI Taxonomy" id="1398"/>
    <lineage>
        <taxon>Bacteria</taxon>
        <taxon>Bacillati</taxon>
        <taxon>Bacillota</taxon>
        <taxon>Bacilli</taxon>
        <taxon>Bacillales</taxon>
        <taxon>Bacillaceae</taxon>
        <taxon>Heyndrickxia</taxon>
    </lineage>
</organism>
<gene>
    <name evidence="6" type="ORF">HMPREF3213_00336</name>
</gene>
<dbReference type="Pfam" id="PF13377">
    <property type="entry name" value="Peripla_BP_3"/>
    <property type="match status" value="1"/>
</dbReference>
<dbReference type="Gene3D" id="1.10.260.40">
    <property type="entry name" value="lambda repressor-like DNA-binding domains"/>
    <property type="match status" value="1"/>
</dbReference>
<dbReference type="AlphaFoldDB" id="A0A133L1H4"/>
<dbReference type="PRINTS" id="PR00036">
    <property type="entry name" value="HTHLACI"/>
</dbReference>
<dbReference type="PROSITE" id="PS50943">
    <property type="entry name" value="HTH_CROC1"/>
    <property type="match status" value="1"/>
</dbReference>
<evidence type="ECO:0000256" key="1">
    <source>
        <dbReference type="ARBA" id="ARBA00023015"/>
    </source>
</evidence>
<dbReference type="SUPFAM" id="SSF47413">
    <property type="entry name" value="lambda repressor-like DNA-binding domains"/>
    <property type="match status" value="1"/>
</dbReference>
<dbReference type="PROSITE" id="PS00356">
    <property type="entry name" value="HTH_LACI_1"/>
    <property type="match status" value="1"/>
</dbReference>
<keyword evidence="2" id="KW-0238">DNA-binding</keyword>
<dbReference type="Proteomes" id="UP000070376">
    <property type="component" value="Unassembled WGS sequence"/>
</dbReference>
<dbReference type="PANTHER" id="PTHR30146">
    <property type="entry name" value="LACI-RELATED TRANSCRIPTIONAL REPRESSOR"/>
    <property type="match status" value="1"/>
</dbReference>
<evidence type="ECO:0000256" key="3">
    <source>
        <dbReference type="ARBA" id="ARBA00023163"/>
    </source>
</evidence>
<evidence type="ECO:0000259" key="4">
    <source>
        <dbReference type="PROSITE" id="PS50932"/>
    </source>
</evidence>
<dbReference type="Pfam" id="PF00356">
    <property type="entry name" value="LacI"/>
    <property type="match status" value="1"/>
</dbReference>
<dbReference type="InterPro" id="IPR028082">
    <property type="entry name" value="Peripla_BP_I"/>
</dbReference>
<dbReference type="SUPFAM" id="SSF53822">
    <property type="entry name" value="Periplasmic binding protein-like I"/>
    <property type="match status" value="1"/>
</dbReference>
<dbReference type="InterPro" id="IPR001387">
    <property type="entry name" value="Cro/C1-type_HTH"/>
</dbReference>
<keyword evidence="1" id="KW-0805">Transcription regulation</keyword>
<feature type="domain" description="HTH lacI-type" evidence="4">
    <location>
        <begin position="4"/>
        <end position="58"/>
    </location>
</feature>
<keyword evidence="3" id="KW-0804">Transcription</keyword>
<dbReference type="EMBL" id="LRPN01000013">
    <property type="protein sequence ID" value="KWZ85676.1"/>
    <property type="molecule type" value="Genomic_DNA"/>
</dbReference>
<dbReference type="PANTHER" id="PTHR30146:SF109">
    <property type="entry name" value="HTH-TYPE TRANSCRIPTIONAL REGULATOR GALS"/>
    <property type="match status" value="1"/>
</dbReference>
<dbReference type="PATRIC" id="fig|1398.22.peg.328"/>
<dbReference type="GO" id="GO:0003700">
    <property type="term" value="F:DNA-binding transcription factor activity"/>
    <property type="evidence" value="ECO:0007669"/>
    <property type="project" value="TreeGrafter"/>
</dbReference>
<comment type="caution">
    <text evidence="6">The sequence shown here is derived from an EMBL/GenBank/DDBJ whole genome shotgun (WGS) entry which is preliminary data.</text>
</comment>
<evidence type="ECO:0000259" key="5">
    <source>
        <dbReference type="PROSITE" id="PS50943"/>
    </source>
</evidence>
<proteinExistence type="predicted"/>
<dbReference type="InterPro" id="IPR046335">
    <property type="entry name" value="LacI/GalR-like_sensor"/>
</dbReference>
<dbReference type="SMART" id="SM00354">
    <property type="entry name" value="HTH_LACI"/>
    <property type="match status" value="1"/>
</dbReference>
<dbReference type="InterPro" id="IPR010982">
    <property type="entry name" value="Lambda_DNA-bd_dom_sf"/>
</dbReference>
<evidence type="ECO:0000256" key="2">
    <source>
        <dbReference type="ARBA" id="ARBA00023125"/>
    </source>
</evidence>
<dbReference type="CDD" id="cd01392">
    <property type="entry name" value="HTH_LacI"/>
    <property type="match status" value="1"/>
</dbReference>
<dbReference type="CDD" id="cd06267">
    <property type="entry name" value="PBP1_LacI_sugar_binding-like"/>
    <property type="match status" value="1"/>
</dbReference>
<dbReference type="Gene3D" id="3.40.50.2300">
    <property type="match status" value="2"/>
</dbReference>
<sequence>MLMVTIRDVAKAAGVSTATVSRILNNKGEASPETIERVRKIAEEMNYKPNTLAKSLSKGNTNLIALLIPSLENPFFPELVKAIEEAANAYGYHVYLCNSDDERSKVKYYLDSVLSSYVTGAIINSLYVKTKDLDFLESRGVRTITIDRSQSDHPYSSITVDHKKGARLAVRHLIKEGGCRKIVHLSGPKDEKSANDRLTGYLEVLKEDGHGQVPQVVYGNFSMESGYEAVKGLIKSGASFDGIFSSNDAMALGAIRACTEAGLKVPSDIKIVGYDNIQFSRFSTPQLSTVDQQKHKAGRLAIEELIRLIRNENEKPRKYEVKPELVVRESSVD</sequence>
<feature type="domain" description="HTH cro/C1-type" evidence="5">
    <location>
        <begin position="5"/>
        <end position="52"/>
    </location>
</feature>
<dbReference type="GO" id="GO:0000976">
    <property type="term" value="F:transcription cis-regulatory region binding"/>
    <property type="evidence" value="ECO:0007669"/>
    <property type="project" value="TreeGrafter"/>
</dbReference>
<dbReference type="PROSITE" id="PS50932">
    <property type="entry name" value="HTH_LACI_2"/>
    <property type="match status" value="1"/>
</dbReference>
<dbReference type="InterPro" id="IPR000843">
    <property type="entry name" value="HTH_LacI"/>
</dbReference>
<protein>
    <submittedName>
        <fullName evidence="6">Sugar-binding domain protein</fullName>
    </submittedName>
</protein>
<evidence type="ECO:0000313" key="6">
    <source>
        <dbReference type="EMBL" id="KWZ85676.1"/>
    </source>
</evidence>
<name>A0A133L1H4_HEYCO</name>
<evidence type="ECO:0000313" key="7">
    <source>
        <dbReference type="Proteomes" id="UP000070376"/>
    </source>
</evidence>
<accession>A0A133L1H4</accession>